<dbReference type="InterPro" id="IPR003107">
    <property type="entry name" value="HAT"/>
</dbReference>
<feature type="domain" description="S1 motif" evidence="11">
    <location>
        <begin position="1295"/>
        <end position="1364"/>
    </location>
</feature>
<dbReference type="SMART" id="SM00386">
    <property type="entry name" value="HAT"/>
    <property type="match status" value="6"/>
</dbReference>
<dbReference type="Gene3D" id="2.40.50.140">
    <property type="entry name" value="Nucleic acid-binding proteins"/>
    <property type="match status" value="11"/>
</dbReference>
<feature type="region of interest" description="Disordered" evidence="10">
    <location>
        <begin position="1462"/>
        <end position="1533"/>
    </location>
</feature>
<dbReference type="CDD" id="cd05693">
    <property type="entry name" value="S1_Rrp5_repeat_hs1_sc1"/>
    <property type="match status" value="1"/>
</dbReference>
<dbReference type="SUPFAM" id="SSF50249">
    <property type="entry name" value="Nucleic acid-binding proteins"/>
    <property type="match status" value="11"/>
</dbReference>
<feature type="domain" description="S1 motif" evidence="11">
    <location>
        <begin position="317"/>
        <end position="395"/>
    </location>
</feature>
<feature type="domain" description="S1 motif" evidence="11">
    <location>
        <begin position="805"/>
        <end position="878"/>
    </location>
</feature>
<dbReference type="FunFam" id="2.40.50.140:FF:000155">
    <property type="entry name" value="rRNA biogenesis protein RRP5"/>
    <property type="match status" value="1"/>
</dbReference>
<name>A0A2S6CJ21_9PEZI</name>
<dbReference type="FunFam" id="2.40.50.140:FF:000278">
    <property type="entry name" value="rRNA biogenesis protein rrp5"/>
    <property type="match status" value="1"/>
</dbReference>
<comment type="function">
    <text evidence="7">Involved in the biogenesis of rRNA. Required for the formation of 18S and 5.8S rRNA.</text>
</comment>
<dbReference type="CDD" id="cd05698">
    <property type="entry name" value="S1_Rrp5_repeat_hs6_sc5"/>
    <property type="match status" value="1"/>
</dbReference>
<dbReference type="FunFam" id="2.40.50.140:FF:000279">
    <property type="entry name" value="rRNA biogenesis protein rrp5"/>
    <property type="match status" value="1"/>
</dbReference>
<feature type="compositionally biased region" description="Acidic residues" evidence="10">
    <location>
        <begin position="1465"/>
        <end position="1524"/>
    </location>
</feature>
<dbReference type="CDD" id="cd05702">
    <property type="entry name" value="S1_Rrp5_repeat_hs11_sc8"/>
    <property type="match status" value="1"/>
</dbReference>
<evidence type="ECO:0000313" key="13">
    <source>
        <dbReference type="Proteomes" id="UP000237631"/>
    </source>
</evidence>
<keyword evidence="3" id="KW-0698">rRNA processing</keyword>
<dbReference type="GO" id="GO:0003723">
    <property type="term" value="F:RNA binding"/>
    <property type="evidence" value="ECO:0007669"/>
    <property type="project" value="TreeGrafter"/>
</dbReference>
<evidence type="ECO:0000256" key="10">
    <source>
        <dbReference type="SAM" id="MobiDB-lite"/>
    </source>
</evidence>
<dbReference type="InterPro" id="IPR048059">
    <property type="entry name" value="Rrp5_S1_rpt_hs1_sc1"/>
</dbReference>
<dbReference type="Pfam" id="PF24685">
    <property type="entry name" value="OB_RRP5_4th"/>
    <property type="match status" value="1"/>
</dbReference>
<dbReference type="SMART" id="SM00316">
    <property type="entry name" value="S1"/>
    <property type="match status" value="12"/>
</dbReference>
<feature type="domain" description="S1 motif" evidence="11">
    <location>
        <begin position="1201"/>
        <end position="1270"/>
    </location>
</feature>
<keyword evidence="6" id="KW-0539">Nucleus</keyword>
<feature type="domain" description="S1 motif" evidence="11">
    <location>
        <begin position="717"/>
        <end position="786"/>
    </location>
</feature>
<dbReference type="InterPro" id="IPR057302">
    <property type="entry name" value="Rrp5_S1"/>
</dbReference>
<dbReference type="SUPFAM" id="SSF48452">
    <property type="entry name" value="TPR-like"/>
    <property type="match status" value="2"/>
</dbReference>
<dbReference type="InterPro" id="IPR003029">
    <property type="entry name" value="S1_domain"/>
</dbReference>
<feature type="region of interest" description="Disordered" evidence="10">
    <location>
        <begin position="164"/>
        <end position="186"/>
    </location>
</feature>
<dbReference type="GO" id="GO:0006364">
    <property type="term" value="P:rRNA processing"/>
    <property type="evidence" value="ECO:0007669"/>
    <property type="project" value="UniProtKB-KW"/>
</dbReference>
<dbReference type="STRING" id="357750.A0A2S6CJ21"/>
<keyword evidence="13" id="KW-1185">Reference proteome</keyword>
<dbReference type="PANTHER" id="PTHR23270:SF10">
    <property type="entry name" value="PROTEIN RRP5 HOMOLOG"/>
    <property type="match status" value="1"/>
</dbReference>
<dbReference type="InterPro" id="IPR012340">
    <property type="entry name" value="NA-bd_OB-fold"/>
</dbReference>
<proteinExistence type="predicted"/>
<dbReference type="InterPro" id="IPR048058">
    <property type="entry name" value="Rrp5_S1_rpt_hs11_sc8"/>
</dbReference>
<dbReference type="CDD" id="cd05697">
    <property type="entry name" value="S1_Rrp5_repeat_hs5"/>
    <property type="match status" value="1"/>
</dbReference>
<evidence type="ECO:0000256" key="4">
    <source>
        <dbReference type="ARBA" id="ARBA00022553"/>
    </source>
</evidence>
<dbReference type="Gene3D" id="1.25.40.10">
    <property type="entry name" value="Tetratricopeptide repeat domain"/>
    <property type="match status" value="2"/>
</dbReference>
<keyword evidence="4" id="KW-0597">Phosphoprotein</keyword>
<dbReference type="Pfam" id="PF23459">
    <property type="entry name" value="S1_RRP5"/>
    <property type="match status" value="1"/>
</dbReference>
<sequence length="1888" mass="207063">MPTSKKVGAARAAEKDVRELCDNSTIHFTYYSALPCTFAMAPVKRKAVTDERPSKKAKPADVKEVKESASKPDRTESRKEEKRNAKEKKERLARSGGEPGEKKAPVKSILQQAESAFPRGGGSVLTPIERKQIEAQAERDVLFEQETGQKAGAEDDDGELFDEAESAAASKKKRQAGRKSDGVPKMDGSGIKISGLSYKSLAVGSVVLGRVTAITGRDIALALPHNLTGYVPITSVSERLTTRIERLLDDAKSGADDSDEDEDIDLKQLFHIGQWLRAVVTATGTDPAEGKSKTHIELSLDPSAVNGGLPEESVVVNSTVQATVRSVEDHGLVMDLGLADESVKGFVSKKELGSAYTMEKIQDGQVMLCLVTGKGSNGKVLKISPDPSRMSLALGDKKLPTVNDAPSVDAFLPGTAVTVLVTESGVQGIAGKIMGMLDVAADVIHAQVIGLEDKDVSKKYKVGSKVSARIIYAIPGDDGALRVGISLLVHTLSLVPPPGRLPDIATKSLKAQAAELEQMLPMSSIVEEAKVTQVSPNKGLYLRISTKVGREERVSTAFAHISQISDKRIDSLSSTSGSYTIDSAHKVRIIGYSPVDNMYYVSLKQSVLDQAFLRLEDLIIGDLVDGTVDKIILGGTTGVTGILVKLSDNITGLVPEQHISDAQLKNPERKYREGFPVKARILSVDTEKRHVRLTLKKQLVDDADGKIWKAYADLTPGMESKGTIIKLHPNGAVVQFYGPVRAWLPVAEMSETFIERPEQHFRLGQTVRVKIISVNPAAQEMKVTCKDSVAFDEDQEQAWNNISGGQLVSGTVSEKSAETISVDLESGLKGTIRVMHLVDGSLAKAEKEAKRIRVGQKLQNLLVLDKQERSQTVLLSNKPSLVEDAKSEKLISTFSDIAQGAKVRGFVRNTTADAVYVEFANGIVGLLPKSQILAESLSKPEFGMRKDQTLNLWVLDMDHTGKRFRLTMREQAASADQTSSSAPATLDALSKPIDSSLKSMSDLEPGRITKARIASVRATQINVRLADNVQGRIDVSEVFDSWEEITNKAAPLQNFKQNDLIDVKVLGIHDARNHRFLPFSHRQGKTPVFELSAKKSRVEKDDKSLLELDSVKAGSSHLAFVNNHAENCVWVNLSPNVRGRVALMDLSNDVGQLQNVENRFRVRCALRVKVKAVDISTGRLDLTARQDEASAALTLKDLSPGMVLPARVIKSTERAVTVELAKDLICHVPLVELSDDYDEINLAQYNKNDIVRVCVIGVDTPNKRAFVSLRPSKVLSSSLPVKDHHISNVSQVKAGDIVRGFVKKVADKGVFISLGADVDALVRIADLSDQFVKEWRSIFEVDQLVKGRVLSVDTESKQIQLSLKPSHVGGHYEPPLGITDLEVGMNVTGRVRKVEDFGAFIDIDNTQPRLSGLCHRSEVAARRIEDVRKLYSAGDVVKAKVLSVDVENRKISLGLKASYFANEKDEADEDEDEESDNEDVDMDGGVELEDDSEGGIDIDLADVQDADSDDEDAAEDAMDVDEEPAAVGGGLKTTGFDWAGDSLDAETNGAAYESEPENTTVKKKKRKSEIKEDLTGDLDKNGPQSNSDFERRLLGEPNNSSLWIEYMAFQLRLSEVQQARNIAERALRTINIRETDEKANIWIAWINLEVEYGDDETVEGVFKNACQVQDPLEMHEKLASIYIDSGKHAEADGIFERIVANKNFRASPDVWLNYATFLLNNLRKPERAHALLTKALQSVPVSEHRLLTAKFAALEFRTAAGDPERGRTMFENILDEYPKWSSGWDMWVDIERSRIAHCESDEAKAEAIEKTRALFERTIKVPMKKRRAKFVFKKWLEFENKEGAMTVSGKKGKKGNAGGSQAERVTVLAREYAQKLEEKKGGDGDDEE</sequence>
<feature type="domain" description="S1 motif" evidence="11">
    <location>
        <begin position="1114"/>
        <end position="1185"/>
    </location>
</feature>
<accession>A0A2S6CJ21</accession>
<evidence type="ECO:0000256" key="2">
    <source>
        <dbReference type="ARBA" id="ARBA00022517"/>
    </source>
</evidence>
<dbReference type="FunFam" id="2.40.50.140:FF:000103">
    <property type="entry name" value="protein RRP5 homolog"/>
    <property type="match status" value="2"/>
</dbReference>
<evidence type="ECO:0000256" key="9">
    <source>
        <dbReference type="ARBA" id="ARBA00076674"/>
    </source>
</evidence>
<protein>
    <recommendedName>
        <fullName evidence="8">rRNA biogenesis protein RRP5</fullName>
    </recommendedName>
    <alternativeName>
        <fullName evidence="9">Ribosomal RNA-processing protein 5</fullName>
    </alternativeName>
</protein>
<dbReference type="OrthoDB" id="412781at2759"/>
<dbReference type="PROSITE" id="PS50126">
    <property type="entry name" value="S1"/>
    <property type="match status" value="12"/>
</dbReference>
<evidence type="ECO:0000259" key="11">
    <source>
        <dbReference type="PROSITE" id="PS50126"/>
    </source>
</evidence>
<dbReference type="EMBL" id="PNEN01000355">
    <property type="protein sequence ID" value="PPJ59729.1"/>
    <property type="molecule type" value="Genomic_DNA"/>
</dbReference>
<feature type="region of interest" description="Disordered" evidence="10">
    <location>
        <begin position="45"/>
        <end position="106"/>
    </location>
</feature>
<dbReference type="Pfam" id="PF00575">
    <property type="entry name" value="S1"/>
    <property type="match status" value="5"/>
</dbReference>
<keyword evidence="2" id="KW-0690">Ribosome biogenesis</keyword>
<dbReference type="InterPro" id="IPR011990">
    <property type="entry name" value="TPR-like_helical_dom_sf"/>
</dbReference>
<evidence type="ECO:0000256" key="8">
    <source>
        <dbReference type="ARBA" id="ARBA00073619"/>
    </source>
</evidence>
<comment type="subcellular location">
    <subcellularLocation>
        <location evidence="1">Nucleus</location>
        <location evidence="1">Nucleolus</location>
    </subcellularLocation>
</comment>
<feature type="domain" description="S1 motif" evidence="11">
    <location>
        <begin position="621"/>
        <end position="696"/>
    </location>
</feature>
<feature type="domain" description="S1 motif" evidence="11">
    <location>
        <begin position="204"/>
        <end position="301"/>
    </location>
</feature>
<gene>
    <name evidence="12" type="ORF">CBER1_10613</name>
</gene>
<keyword evidence="5" id="KW-0677">Repeat</keyword>
<dbReference type="Proteomes" id="UP000237631">
    <property type="component" value="Unassembled WGS sequence"/>
</dbReference>
<feature type="domain" description="S1 motif" evidence="11">
    <location>
        <begin position="1384"/>
        <end position="1456"/>
    </location>
</feature>
<dbReference type="GO" id="GO:0032040">
    <property type="term" value="C:small-subunit processome"/>
    <property type="evidence" value="ECO:0007669"/>
    <property type="project" value="TreeGrafter"/>
</dbReference>
<evidence type="ECO:0000313" key="12">
    <source>
        <dbReference type="EMBL" id="PPJ59729.1"/>
    </source>
</evidence>
<dbReference type="FunFam" id="2.40.50.140:FF:000266">
    <property type="entry name" value="rRNA biogenesis protein rrp5"/>
    <property type="match status" value="1"/>
</dbReference>
<feature type="region of interest" description="Disordered" evidence="10">
    <location>
        <begin position="1547"/>
        <end position="1593"/>
    </location>
</feature>
<dbReference type="InterPro" id="IPR045209">
    <property type="entry name" value="Rrp5"/>
</dbReference>
<dbReference type="PANTHER" id="PTHR23270">
    <property type="entry name" value="PROGRAMMED CELL DEATH PROTEIN 11 PRE-RRNA PROCESSING PROTEIN RRP5"/>
    <property type="match status" value="1"/>
</dbReference>
<dbReference type="CDD" id="cd05707">
    <property type="entry name" value="S1_Rrp5_repeat_sc11"/>
    <property type="match status" value="1"/>
</dbReference>
<dbReference type="InterPro" id="IPR057301">
    <property type="entry name" value="Rrp5_OB_4th"/>
</dbReference>
<dbReference type="CDD" id="cd05703">
    <property type="entry name" value="S1_Rrp5_repeat_hs12_sc9"/>
    <property type="match status" value="1"/>
</dbReference>
<feature type="domain" description="S1 motif" evidence="11">
    <location>
        <begin position="523"/>
        <end position="604"/>
    </location>
</feature>
<organism evidence="12 13">
    <name type="scientific">Cercospora berteroae</name>
    <dbReference type="NCBI Taxonomy" id="357750"/>
    <lineage>
        <taxon>Eukaryota</taxon>
        <taxon>Fungi</taxon>
        <taxon>Dikarya</taxon>
        <taxon>Ascomycota</taxon>
        <taxon>Pezizomycotina</taxon>
        <taxon>Dothideomycetes</taxon>
        <taxon>Dothideomycetidae</taxon>
        <taxon>Mycosphaerellales</taxon>
        <taxon>Mycosphaerellaceae</taxon>
        <taxon>Cercospora</taxon>
    </lineage>
</organism>
<evidence type="ECO:0000256" key="1">
    <source>
        <dbReference type="ARBA" id="ARBA00004604"/>
    </source>
</evidence>
<feature type="compositionally biased region" description="Basic and acidic residues" evidence="10">
    <location>
        <begin position="1569"/>
        <end position="1580"/>
    </location>
</feature>
<evidence type="ECO:0000256" key="6">
    <source>
        <dbReference type="ARBA" id="ARBA00023242"/>
    </source>
</evidence>
<feature type="compositionally biased region" description="Basic and acidic residues" evidence="10">
    <location>
        <begin position="47"/>
        <end position="104"/>
    </location>
</feature>
<dbReference type="FunFam" id="2.40.50.140:FF:000196">
    <property type="entry name" value="rRNA biogenesis protein RRP5"/>
    <property type="match status" value="1"/>
</dbReference>
<reference evidence="13" key="1">
    <citation type="journal article" date="2017" name="bioRxiv">
        <title>Conservation of a gene cluster reveals novel cercosporin biosynthetic mechanisms and extends production to the genus Colletotrichum.</title>
        <authorList>
            <person name="de Jonge R."/>
            <person name="Ebert M.K."/>
            <person name="Huitt-Roehl C.R."/>
            <person name="Pal P."/>
            <person name="Suttle J.C."/>
            <person name="Spanner R.E."/>
            <person name="Neubauer J.D."/>
            <person name="Jurick W.M.II."/>
            <person name="Stott K.A."/>
            <person name="Secor G.A."/>
            <person name="Thomma B.P.H.J."/>
            <person name="Van de Peer Y."/>
            <person name="Townsend C.A."/>
            <person name="Bolton M.D."/>
        </authorList>
    </citation>
    <scope>NUCLEOTIDE SEQUENCE [LARGE SCALE GENOMIC DNA]</scope>
    <source>
        <strain evidence="13">CBS538.71</strain>
    </source>
</reference>
<evidence type="ECO:0000256" key="5">
    <source>
        <dbReference type="ARBA" id="ARBA00022737"/>
    </source>
</evidence>
<feature type="domain" description="S1 motif" evidence="11">
    <location>
        <begin position="900"/>
        <end position="969"/>
    </location>
</feature>
<dbReference type="FunFam" id="2.40.50.140:FF:000159">
    <property type="entry name" value="rRNA biogenesis protein rrp5"/>
    <property type="match status" value="1"/>
</dbReference>
<feature type="domain" description="S1 motif" evidence="11">
    <location>
        <begin position="1006"/>
        <end position="1082"/>
    </location>
</feature>
<comment type="caution">
    <text evidence="12">The sequence shown here is derived from an EMBL/GenBank/DDBJ whole genome shotgun (WGS) entry which is preliminary data.</text>
</comment>
<evidence type="ECO:0000256" key="7">
    <source>
        <dbReference type="ARBA" id="ARBA00055575"/>
    </source>
</evidence>
<evidence type="ECO:0000256" key="3">
    <source>
        <dbReference type="ARBA" id="ARBA00022552"/>
    </source>
</evidence>